<feature type="transmembrane region" description="Helical" evidence="5">
    <location>
        <begin position="236"/>
        <end position="257"/>
    </location>
</feature>
<dbReference type="PANTHER" id="PTHR11132">
    <property type="entry name" value="SOLUTE CARRIER FAMILY 35"/>
    <property type="match status" value="1"/>
</dbReference>
<feature type="transmembrane region" description="Helical" evidence="5">
    <location>
        <begin position="292"/>
        <end position="311"/>
    </location>
</feature>
<evidence type="ECO:0000256" key="4">
    <source>
        <dbReference type="ARBA" id="ARBA00023136"/>
    </source>
</evidence>
<dbReference type="GO" id="GO:0016020">
    <property type="term" value="C:membrane"/>
    <property type="evidence" value="ECO:0007669"/>
    <property type="project" value="UniProtKB-SubCell"/>
</dbReference>
<evidence type="ECO:0000259" key="6">
    <source>
        <dbReference type="Pfam" id="PF03151"/>
    </source>
</evidence>
<dbReference type="InterPro" id="IPR004853">
    <property type="entry name" value="Sugar_P_trans_dom"/>
</dbReference>
<name>A0A6F9DS10_9ASCI</name>
<keyword evidence="3 5" id="KW-1133">Transmembrane helix</keyword>
<sequence>MAEENFLRKSLKIALVVALYWFTSIAMVFFNKRLLNSDEIKLNAPIFVTFFQCFVAVILCQTIAFFAKFKRGSTFPTFKFDQKVSREVLPVSICFVSMITFNNLSLRDLGVPFYNVGRSLTTLFNVILSYFILKKTTSPLALVCCGIIMLGYMLGINIEGDLVNLSYIGCAYGAIASFFVSLNAIFTSRVLPAVENNLWKLGYYNNLNSCVLLLPALLLSNDLYTVYKFPDLANLYLWGAFILVGIFGFMTGFVSTWQIQVTTPLTHNISGTAKACAQTILAVGYYHTPKTALWWLSNMMVLAGSFFYTVVRRNQMKHDHDEKVQFEREKQKSGLRLNV</sequence>
<evidence type="ECO:0000256" key="2">
    <source>
        <dbReference type="ARBA" id="ARBA00022692"/>
    </source>
</evidence>
<feature type="domain" description="Sugar phosphate transporter" evidence="6">
    <location>
        <begin position="11"/>
        <end position="308"/>
    </location>
</feature>
<evidence type="ECO:0000256" key="3">
    <source>
        <dbReference type="ARBA" id="ARBA00022989"/>
    </source>
</evidence>
<feature type="transmembrane region" description="Helical" evidence="5">
    <location>
        <begin position="12"/>
        <end position="30"/>
    </location>
</feature>
<evidence type="ECO:0000256" key="5">
    <source>
        <dbReference type="SAM" id="Phobius"/>
    </source>
</evidence>
<protein>
    <submittedName>
        <fullName evidence="7">GDP-fucose transporter 1</fullName>
    </submittedName>
</protein>
<evidence type="ECO:0000256" key="1">
    <source>
        <dbReference type="ARBA" id="ARBA00004141"/>
    </source>
</evidence>
<keyword evidence="4 5" id="KW-0472">Membrane</keyword>
<keyword evidence="2 5" id="KW-0812">Transmembrane</keyword>
<accession>A0A6F9DS10</accession>
<reference evidence="7" key="1">
    <citation type="submission" date="2020-04" db="EMBL/GenBank/DDBJ databases">
        <authorList>
            <person name="Neveu A P."/>
        </authorList>
    </citation>
    <scope>NUCLEOTIDE SEQUENCE</scope>
    <source>
        <tissue evidence="7">Whole embryo</tissue>
    </source>
</reference>
<feature type="transmembrane region" description="Helical" evidence="5">
    <location>
        <begin position="88"/>
        <end position="106"/>
    </location>
</feature>
<dbReference type="EMBL" id="LR790375">
    <property type="protein sequence ID" value="CAB3266237.1"/>
    <property type="molecule type" value="mRNA"/>
</dbReference>
<dbReference type="Pfam" id="PF03151">
    <property type="entry name" value="TPT"/>
    <property type="match status" value="1"/>
</dbReference>
<gene>
    <name evidence="7" type="primary">Slc35c1-001</name>
</gene>
<evidence type="ECO:0000313" key="7">
    <source>
        <dbReference type="EMBL" id="CAB3266237.1"/>
    </source>
</evidence>
<dbReference type="InterPro" id="IPR050186">
    <property type="entry name" value="TPT_transporter"/>
</dbReference>
<feature type="transmembrane region" description="Helical" evidence="5">
    <location>
        <begin position="207"/>
        <end position="224"/>
    </location>
</feature>
<dbReference type="AlphaFoldDB" id="A0A6F9DS10"/>
<comment type="subcellular location">
    <subcellularLocation>
        <location evidence="1">Membrane</location>
        <topology evidence="1">Multi-pass membrane protein</topology>
    </subcellularLocation>
</comment>
<organism evidence="7">
    <name type="scientific">Phallusia mammillata</name>
    <dbReference type="NCBI Taxonomy" id="59560"/>
    <lineage>
        <taxon>Eukaryota</taxon>
        <taxon>Metazoa</taxon>
        <taxon>Chordata</taxon>
        <taxon>Tunicata</taxon>
        <taxon>Ascidiacea</taxon>
        <taxon>Phlebobranchia</taxon>
        <taxon>Ascidiidae</taxon>
        <taxon>Phallusia</taxon>
    </lineage>
</organism>
<feature type="transmembrane region" description="Helical" evidence="5">
    <location>
        <begin position="164"/>
        <end position="186"/>
    </location>
</feature>
<feature type="transmembrane region" description="Helical" evidence="5">
    <location>
        <begin position="140"/>
        <end position="158"/>
    </location>
</feature>
<feature type="transmembrane region" description="Helical" evidence="5">
    <location>
        <begin position="42"/>
        <end position="67"/>
    </location>
</feature>
<proteinExistence type="evidence at transcript level"/>